<keyword evidence="2" id="KW-1185">Reference proteome</keyword>
<evidence type="ECO:0000313" key="1">
    <source>
        <dbReference type="EMBL" id="CAD0206440.1"/>
    </source>
</evidence>
<dbReference type="Proteomes" id="UP001154114">
    <property type="component" value="Chromosome 28"/>
</dbReference>
<organism evidence="1 2">
    <name type="scientific">Chrysodeixis includens</name>
    <name type="common">Soybean looper</name>
    <name type="synonym">Pseudoplusia includens</name>
    <dbReference type="NCBI Taxonomy" id="689277"/>
    <lineage>
        <taxon>Eukaryota</taxon>
        <taxon>Metazoa</taxon>
        <taxon>Ecdysozoa</taxon>
        <taxon>Arthropoda</taxon>
        <taxon>Hexapoda</taxon>
        <taxon>Insecta</taxon>
        <taxon>Pterygota</taxon>
        <taxon>Neoptera</taxon>
        <taxon>Endopterygota</taxon>
        <taxon>Lepidoptera</taxon>
        <taxon>Glossata</taxon>
        <taxon>Ditrysia</taxon>
        <taxon>Noctuoidea</taxon>
        <taxon>Noctuidae</taxon>
        <taxon>Plusiinae</taxon>
        <taxon>Chrysodeixis</taxon>
    </lineage>
</organism>
<proteinExistence type="predicted"/>
<name>A0A9N8Q317_CHRIL</name>
<dbReference type="AlphaFoldDB" id="A0A9N8Q317"/>
<gene>
    <name evidence="1" type="ORF">CINC_LOCUS8733</name>
</gene>
<sequence length="100" mass="10866">MAVWTEDKCTWCGRVHQCVCHCVNLYQYEFVRASVPVSGSCVSTVVDLLSMCVCVCVCVRLTSGSPSSVTVAVFVCMTQNVCICVCVCYTHIGLAEQRVG</sequence>
<evidence type="ECO:0000313" key="2">
    <source>
        <dbReference type="Proteomes" id="UP001154114"/>
    </source>
</evidence>
<accession>A0A9N8Q317</accession>
<protein>
    <submittedName>
        <fullName evidence="1">Uncharacterized protein</fullName>
    </submittedName>
</protein>
<reference evidence="1" key="1">
    <citation type="submission" date="2021-12" db="EMBL/GenBank/DDBJ databases">
        <authorList>
            <person name="King R."/>
        </authorList>
    </citation>
    <scope>NUCLEOTIDE SEQUENCE</scope>
</reference>
<dbReference type="EMBL" id="LR824031">
    <property type="protein sequence ID" value="CAD0206440.1"/>
    <property type="molecule type" value="Genomic_DNA"/>
</dbReference>